<evidence type="ECO:0008006" key="2">
    <source>
        <dbReference type="Google" id="ProtNLM"/>
    </source>
</evidence>
<dbReference type="SUPFAM" id="SSF141371">
    <property type="entry name" value="PilZ domain-like"/>
    <property type="match status" value="1"/>
</dbReference>
<dbReference type="AlphaFoldDB" id="A0A3B1BMS4"/>
<sequence length="104" mass="11737">MFKEAGEGQRRVDDRLDVLWDAVAIIDDVEYSCKVANVSTAGVLMKLDKDLPHKHQFLLDVQELNEYAVEVAWANRPFYGLVLLVGGDLKLKDHADRIGLTAKR</sequence>
<gene>
    <name evidence="1" type="ORF">MNBD_ALPHA03-207</name>
</gene>
<evidence type="ECO:0000313" key="1">
    <source>
        <dbReference type="EMBL" id="VAX07585.1"/>
    </source>
</evidence>
<proteinExistence type="predicted"/>
<name>A0A3B1BMS4_9ZZZZ</name>
<dbReference type="EMBL" id="UOFW01000211">
    <property type="protein sequence ID" value="VAX07585.1"/>
    <property type="molecule type" value="Genomic_DNA"/>
</dbReference>
<protein>
    <recommendedName>
        <fullName evidence="2">PilZ domain-containing protein</fullName>
    </recommendedName>
</protein>
<organism evidence="1">
    <name type="scientific">hydrothermal vent metagenome</name>
    <dbReference type="NCBI Taxonomy" id="652676"/>
    <lineage>
        <taxon>unclassified sequences</taxon>
        <taxon>metagenomes</taxon>
        <taxon>ecological metagenomes</taxon>
    </lineage>
</organism>
<reference evidence="1" key="1">
    <citation type="submission" date="2018-06" db="EMBL/GenBank/DDBJ databases">
        <authorList>
            <person name="Zhirakovskaya E."/>
        </authorList>
    </citation>
    <scope>NUCLEOTIDE SEQUENCE</scope>
</reference>
<accession>A0A3B1BMS4</accession>